<dbReference type="eggNOG" id="COG0265">
    <property type="taxonomic scope" value="Bacteria"/>
</dbReference>
<dbReference type="InterPro" id="IPR009003">
    <property type="entry name" value="Peptidase_S1_PA"/>
</dbReference>
<dbReference type="EMBL" id="ACBZ01000139">
    <property type="protein sequence ID" value="EEG48552.1"/>
    <property type="molecule type" value="Genomic_DNA"/>
</dbReference>
<protein>
    <recommendedName>
        <fullName evidence="6">PDZ domain-containing protein</fullName>
    </recommendedName>
</protein>
<keyword evidence="2" id="KW-0645">Protease</keyword>
<dbReference type="HOGENOM" id="CLU_020120_0_1_9"/>
<dbReference type="InterPro" id="IPR001478">
    <property type="entry name" value="PDZ"/>
</dbReference>
<keyword evidence="5" id="KW-1133">Transmembrane helix</keyword>
<organism evidence="7 8">
    <name type="scientific">Blautia hydrogenotrophica (strain DSM 10507 / JCM 14656 / S5a33)</name>
    <name type="common">Ruminococcus hydrogenotrophicus</name>
    <dbReference type="NCBI Taxonomy" id="476272"/>
    <lineage>
        <taxon>Bacteria</taxon>
        <taxon>Bacillati</taxon>
        <taxon>Bacillota</taxon>
        <taxon>Clostridia</taxon>
        <taxon>Lachnospirales</taxon>
        <taxon>Lachnospiraceae</taxon>
        <taxon>Blautia</taxon>
    </lineage>
</organism>
<reference evidence="7 8" key="1">
    <citation type="submission" date="2009-01" db="EMBL/GenBank/DDBJ databases">
        <authorList>
            <person name="Fulton L."/>
            <person name="Clifton S."/>
            <person name="Fulton B."/>
            <person name="Xu J."/>
            <person name="Minx P."/>
            <person name="Pepin K.H."/>
            <person name="Johnson M."/>
            <person name="Bhonagiri V."/>
            <person name="Nash W.E."/>
            <person name="Mardis E.R."/>
            <person name="Wilson R.K."/>
        </authorList>
    </citation>
    <scope>NUCLEOTIDE SEQUENCE [LARGE SCALE GENOMIC DNA]</scope>
    <source>
        <strain evidence="8">DSM 10507 / JCM 14656 / S5a33</strain>
    </source>
</reference>
<dbReference type="AlphaFoldDB" id="C0CNV5"/>
<feature type="compositionally biased region" description="Basic and acidic residues" evidence="4">
    <location>
        <begin position="1"/>
        <end position="34"/>
    </location>
</feature>
<dbReference type="InterPro" id="IPR036034">
    <property type="entry name" value="PDZ_sf"/>
</dbReference>
<dbReference type="SUPFAM" id="SSF50494">
    <property type="entry name" value="Trypsin-like serine proteases"/>
    <property type="match status" value="1"/>
</dbReference>
<dbReference type="PATRIC" id="fig|476272.21.peg.685"/>
<evidence type="ECO:0000313" key="7">
    <source>
        <dbReference type="EMBL" id="EEG48552.1"/>
    </source>
</evidence>
<evidence type="ECO:0000256" key="5">
    <source>
        <dbReference type="SAM" id="Phobius"/>
    </source>
</evidence>
<accession>C0CNV5</accession>
<dbReference type="Gene3D" id="2.40.10.10">
    <property type="entry name" value="Trypsin-like serine proteases"/>
    <property type="match status" value="2"/>
</dbReference>
<dbReference type="GeneID" id="86822844"/>
<feature type="domain" description="PDZ" evidence="6">
    <location>
        <begin position="427"/>
        <end position="516"/>
    </location>
</feature>
<dbReference type="InterPro" id="IPR043504">
    <property type="entry name" value="Peptidase_S1_PA_chymotrypsin"/>
</dbReference>
<name>C0CNV5_BLAHS</name>
<feature type="transmembrane region" description="Helical" evidence="5">
    <location>
        <begin position="126"/>
        <end position="147"/>
    </location>
</feature>
<feature type="compositionally biased region" description="Basic and acidic residues" evidence="4">
    <location>
        <begin position="67"/>
        <end position="77"/>
    </location>
</feature>
<evidence type="ECO:0000256" key="3">
    <source>
        <dbReference type="ARBA" id="ARBA00022801"/>
    </source>
</evidence>
<feature type="compositionally biased region" description="Basic and acidic residues" evidence="4">
    <location>
        <begin position="44"/>
        <end position="55"/>
    </location>
</feature>
<dbReference type="Pfam" id="PF13365">
    <property type="entry name" value="Trypsin_2"/>
    <property type="match status" value="1"/>
</dbReference>
<dbReference type="Gene3D" id="2.30.42.10">
    <property type="match status" value="1"/>
</dbReference>
<reference evidence="7 8" key="2">
    <citation type="submission" date="2009-02" db="EMBL/GenBank/DDBJ databases">
        <title>Draft genome sequence of Blautia hydrogenotrophica DSM 10507 (Ruminococcus hydrogenotrophicus DSM 10507).</title>
        <authorList>
            <person name="Sudarsanam P."/>
            <person name="Ley R."/>
            <person name="Guruge J."/>
            <person name="Turnbaugh P.J."/>
            <person name="Mahowald M."/>
            <person name="Liep D."/>
            <person name="Gordon J."/>
        </authorList>
    </citation>
    <scope>NUCLEOTIDE SEQUENCE [LARGE SCALE GENOMIC DNA]</scope>
    <source>
        <strain evidence="8">DSM 10507 / JCM 14656 / S5a33</strain>
    </source>
</reference>
<comment type="similarity">
    <text evidence="1">Belongs to the peptidase S1C family.</text>
</comment>
<dbReference type="Pfam" id="PF13180">
    <property type="entry name" value="PDZ_2"/>
    <property type="match status" value="1"/>
</dbReference>
<evidence type="ECO:0000256" key="2">
    <source>
        <dbReference type="ARBA" id="ARBA00022670"/>
    </source>
</evidence>
<dbReference type="PRINTS" id="PR00834">
    <property type="entry name" value="PROTEASES2C"/>
</dbReference>
<feature type="region of interest" description="Disordered" evidence="4">
    <location>
        <begin position="1"/>
        <end position="124"/>
    </location>
</feature>
<keyword evidence="5" id="KW-0812">Transmembrane</keyword>
<keyword evidence="3" id="KW-0378">Hydrolase</keyword>
<keyword evidence="8" id="KW-1185">Reference proteome</keyword>
<proteinExistence type="inferred from homology"/>
<sequence length="535" mass="57650">MMEGRAMSDEYRWNGEKDEKIEKNDGSQDHEGQSSEHYQVNQENRTESKKPDAAQESKNVTYHYSYRKGENSNRESYGKTGYRGASSAGQDRYGTYQEYPRYTGRMSVPKPPAPPENRKKGNGKKFGMTITLAVIFGLIAGGVFQGVNRLTDHFFPQNNSSELSHTETVDSGSDDSSSASELSAGSAYTVADVAKSAMPSVVAITAVSVQELPNFFGFGSQEYDSVSSGSGIIVGENDTELLIATNNHVVEGANNLSVCFIGDEVMNPDETQQQMSNEGLDTENAVAAKTKGMDAANDLAVIAVKKSDIPAKTMSEIKIAQQGDAENLVVGEQVVAIGNAMGYGQSVTSGYVSALDRTIDQSGSSLIQTDAAINPGNSGGALLNMKGELIGINSAKFVDSTVEGMGFAIPITTAAPILDKLMAQETRDVVDADEMGYMGIQPLDISSEMIQMYDMPQGVFVSAVIEDTAAEKAGMKKGDIITEIEGQTMTTRAELMDKLQYYKAGETIEVIVQRSDSGEYKEMTLKVTLEEKPKE</sequence>
<feature type="compositionally biased region" description="Low complexity" evidence="4">
    <location>
        <begin position="170"/>
        <end position="180"/>
    </location>
</feature>
<dbReference type="InterPro" id="IPR001940">
    <property type="entry name" value="Peptidase_S1C"/>
</dbReference>
<dbReference type="PANTHER" id="PTHR43343">
    <property type="entry name" value="PEPTIDASE S12"/>
    <property type="match status" value="1"/>
</dbReference>
<dbReference type="SUPFAM" id="SSF50156">
    <property type="entry name" value="PDZ domain-like"/>
    <property type="match status" value="1"/>
</dbReference>
<feature type="region of interest" description="Disordered" evidence="4">
    <location>
        <begin position="157"/>
        <end position="180"/>
    </location>
</feature>
<dbReference type="PROSITE" id="PS50106">
    <property type="entry name" value="PDZ"/>
    <property type="match status" value="1"/>
</dbReference>
<evidence type="ECO:0000313" key="8">
    <source>
        <dbReference type="Proteomes" id="UP000003100"/>
    </source>
</evidence>
<evidence type="ECO:0000256" key="1">
    <source>
        <dbReference type="ARBA" id="ARBA00010541"/>
    </source>
</evidence>
<dbReference type="PANTHER" id="PTHR43343:SF3">
    <property type="entry name" value="PROTEASE DO-LIKE 8, CHLOROPLASTIC"/>
    <property type="match status" value="1"/>
</dbReference>
<evidence type="ECO:0000259" key="6">
    <source>
        <dbReference type="PROSITE" id="PS50106"/>
    </source>
</evidence>
<dbReference type="SMART" id="SM00228">
    <property type="entry name" value="PDZ"/>
    <property type="match status" value="1"/>
</dbReference>
<dbReference type="GO" id="GO:0006508">
    <property type="term" value="P:proteolysis"/>
    <property type="evidence" value="ECO:0007669"/>
    <property type="project" value="UniProtKB-KW"/>
</dbReference>
<dbReference type="Proteomes" id="UP000003100">
    <property type="component" value="Unassembled WGS sequence"/>
</dbReference>
<dbReference type="InterPro" id="IPR051201">
    <property type="entry name" value="Chloro_Bact_Ser_Proteases"/>
</dbReference>
<evidence type="ECO:0000256" key="4">
    <source>
        <dbReference type="SAM" id="MobiDB-lite"/>
    </source>
</evidence>
<keyword evidence="5" id="KW-0472">Membrane</keyword>
<gene>
    <name evidence="7" type="ORF">RUMHYD_02554</name>
</gene>
<dbReference type="GO" id="GO:0004252">
    <property type="term" value="F:serine-type endopeptidase activity"/>
    <property type="evidence" value="ECO:0007669"/>
    <property type="project" value="InterPro"/>
</dbReference>
<dbReference type="RefSeq" id="WP_005950025.1">
    <property type="nucleotide sequence ID" value="NZ_CP136423.1"/>
</dbReference>